<evidence type="ECO:0000256" key="6">
    <source>
        <dbReference type="ARBA" id="ARBA00023180"/>
    </source>
</evidence>
<keyword evidence="6" id="KW-0325">Glycoprotein</keyword>
<evidence type="ECO:0000256" key="5">
    <source>
        <dbReference type="ARBA" id="ARBA00023136"/>
    </source>
</evidence>
<evidence type="ECO:0000256" key="9">
    <source>
        <dbReference type="SAM" id="SignalP"/>
    </source>
</evidence>
<evidence type="ECO:0000313" key="12">
    <source>
        <dbReference type="Proteomes" id="UP000266272"/>
    </source>
</evidence>
<dbReference type="PANTHER" id="PTHR34992">
    <property type="entry name" value="HYPHAL ANASTAMOSIS-7 PROTEIN"/>
    <property type="match status" value="1"/>
</dbReference>
<evidence type="ECO:0000256" key="7">
    <source>
        <dbReference type="ARBA" id="ARBA00023288"/>
    </source>
</evidence>
<evidence type="ECO:0000259" key="10">
    <source>
        <dbReference type="Pfam" id="PF20238"/>
    </source>
</evidence>
<dbReference type="PANTHER" id="PTHR34992:SF2">
    <property type="entry name" value="COPPER ACQUISITION FACTOR BIM1-LIKE DOMAIN-CONTAINING PROTEIN"/>
    <property type="match status" value="1"/>
</dbReference>
<reference evidence="11 12" key="1">
    <citation type="journal article" date="2018" name="PLoS Pathog.">
        <title>Evolution of structural diversity of trichothecenes, a family of toxins produced by plant pathogenic and entomopathogenic fungi.</title>
        <authorList>
            <person name="Proctor R.H."/>
            <person name="McCormick S.P."/>
            <person name="Kim H.S."/>
            <person name="Cardoza R.E."/>
            <person name="Stanley A.M."/>
            <person name="Lindo L."/>
            <person name="Kelly A."/>
            <person name="Brown D.W."/>
            <person name="Lee T."/>
            <person name="Vaughan M.M."/>
            <person name="Alexander N.J."/>
            <person name="Busman M."/>
            <person name="Gutierrez S."/>
        </authorList>
    </citation>
    <scope>NUCLEOTIDE SEQUENCE [LARGE SCALE GENOMIC DNA]</scope>
    <source>
        <strain evidence="11 12">IBT 40837</strain>
    </source>
</reference>
<dbReference type="InterPro" id="IPR046530">
    <property type="entry name" value="BIM1-like_dom"/>
</dbReference>
<comment type="caution">
    <text evidence="11">The sequence shown here is derived from an EMBL/GenBank/DDBJ whole genome shotgun (WGS) entry which is preliminary data.</text>
</comment>
<accession>A0A395NCX7</accession>
<comment type="subcellular location">
    <subcellularLocation>
        <location evidence="1">Cell membrane</location>
        <topology evidence="1">Lipid-anchor</topology>
        <topology evidence="1">GPI-anchor</topology>
    </subcellularLocation>
</comment>
<organism evidence="11 12">
    <name type="scientific">Trichoderma arundinaceum</name>
    <dbReference type="NCBI Taxonomy" id="490622"/>
    <lineage>
        <taxon>Eukaryota</taxon>
        <taxon>Fungi</taxon>
        <taxon>Dikarya</taxon>
        <taxon>Ascomycota</taxon>
        <taxon>Pezizomycotina</taxon>
        <taxon>Sordariomycetes</taxon>
        <taxon>Hypocreomycetidae</taxon>
        <taxon>Hypocreales</taxon>
        <taxon>Hypocreaceae</taxon>
        <taxon>Trichoderma</taxon>
    </lineage>
</organism>
<keyword evidence="12" id="KW-1185">Reference proteome</keyword>
<dbReference type="CDD" id="cd21176">
    <property type="entry name" value="LPMO_auxiliary-like"/>
    <property type="match status" value="1"/>
</dbReference>
<dbReference type="Proteomes" id="UP000266272">
    <property type="component" value="Unassembled WGS sequence"/>
</dbReference>
<dbReference type="GO" id="GO:0098552">
    <property type="term" value="C:side of membrane"/>
    <property type="evidence" value="ECO:0007669"/>
    <property type="project" value="UniProtKB-KW"/>
</dbReference>
<gene>
    <name evidence="11" type="ORF">TARUN_8674</name>
</gene>
<keyword evidence="7" id="KW-0449">Lipoprotein</keyword>
<protein>
    <recommendedName>
        <fullName evidence="10">Copper acquisition factor BIM1-like domain-containing protein</fullName>
    </recommendedName>
</protein>
<dbReference type="InterPro" id="IPR046936">
    <property type="entry name" value="BIM1-like"/>
</dbReference>
<dbReference type="AlphaFoldDB" id="A0A395NCX7"/>
<evidence type="ECO:0000256" key="3">
    <source>
        <dbReference type="ARBA" id="ARBA00022622"/>
    </source>
</evidence>
<keyword evidence="3" id="KW-0336">GPI-anchor</keyword>
<dbReference type="EMBL" id="PXOA01000631">
    <property type="protein sequence ID" value="RFU73583.1"/>
    <property type="molecule type" value="Genomic_DNA"/>
</dbReference>
<feature type="signal peptide" evidence="9">
    <location>
        <begin position="1"/>
        <end position="18"/>
    </location>
</feature>
<evidence type="ECO:0000256" key="4">
    <source>
        <dbReference type="ARBA" id="ARBA00022729"/>
    </source>
</evidence>
<evidence type="ECO:0000256" key="8">
    <source>
        <dbReference type="SAM" id="MobiDB-lite"/>
    </source>
</evidence>
<feature type="chain" id="PRO_5017193663" description="Copper acquisition factor BIM1-like domain-containing protein" evidence="9">
    <location>
        <begin position="19"/>
        <end position="223"/>
    </location>
</feature>
<feature type="region of interest" description="Disordered" evidence="8">
    <location>
        <begin position="173"/>
        <end position="195"/>
    </location>
</feature>
<keyword evidence="4 9" id="KW-0732">Signal</keyword>
<evidence type="ECO:0000256" key="2">
    <source>
        <dbReference type="ARBA" id="ARBA00022475"/>
    </source>
</evidence>
<evidence type="ECO:0000256" key="1">
    <source>
        <dbReference type="ARBA" id="ARBA00004609"/>
    </source>
</evidence>
<sequence>MAFRTLVLALAASQAVSAHFGLVYPEWRADTLAEENEDKYSQWNYPCGGVPYKAGNITNWPIGGGSLTLELHHPWTYVYVNLGLGANTTNFNVSLTPEFLNVTGKGTLCIDKLPVPLDDVADGTLASIQVVTSGESGNALYNCADIRFTRNATQLSNCSVPDGMVMQAIKEQNGNDTEQDGASEGNTTSTDDKKNAAGFLGTDRSVLATVVGLAVAFSLGLGI</sequence>
<keyword evidence="2" id="KW-1003">Cell membrane</keyword>
<name>A0A395NCX7_TRIAR</name>
<proteinExistence type="predicted"/>
<dbReference type="OrthoDB" id="5333578at2759"/>
<dbReference type="Pfam" id="PF20238">
    <property type="entry name" value="BIM1-like_dom"/>
    <property type="match status" value="1"/>
</dbReference>
<feature type="domain" description="Copper acquisition factor BIM1-like" evidence="10">
    <location>
        <begin position="17"/>
        <end position="158"/>
    </location>
</feature>
<dbReference type="GO" id="GO:0005886">
    <property type="term" value="C:plasma membrane"/>
    <property type="evidence" value="ECO:0007669"/>
    <property type="project" value="UniProtKB-SubCell"/>
</dbReference>
<keyword evidence="5" id="KW-0472">Membrane</keyword>
<evidence type="ECO:0000313" key="11">
    <source>
        <dbReference type="EMBL" id="RFU73583.1"/>
    </source>
</evidence>